<dbReference type="PROSITE" id="PS50943">
    <property type="entry name" value="HTH_CROC1"/>
    <property type="match status" value="1"/>
</dbReference>
<dbReference type="InterPro" id="IPR041413">
    <property type="entry name" value="MLTR_LBD"/>
</dbReference>
<dbReference type="SUPFAM" id="SSF47413">
    <property type="entry name" value="lambda repressor-like DNA-binding domains"/>
    <property type="match status" value="1"/>
</dbReference>
<dbReference type="InterPro" id="IPR010982">
    <property type="entry name" value="Lambda_DNA-bd_dom_sf"/>
</dbReference>
<accession>A0A6J4R913</accession>
<dbReference type="GO" id="GO:0003677">
    <property type="term" value="F:DNA binding"/>
    <property type="evidence" value="ECO:0007669"/>
    <property type="project" value="InterPro"/>
</dbReference>
<dbReference type="Pfam" id="PF01381">
    <property type="entry name" value="HTH_3"/>
    <property type="match status" value="1"/>
</dbReference>
<name>A0A6J4R913_9ACTN</name>
<evidence type="ECO:0000313" key="2">
    <source>
        <dbReference type="EMBL" id="CAA9467490.1"/>
    </source>
</evidence>
<dbReference type="CDD" id="cd00093">
    <property type="entry name" value="HTH_XRE"/>
    <property type="match status" value="1"/>
</dbReference>
<dbReference type="Pfam" id="PF17765">
    <property type="entry name" value="MLTR_LBD"/>
    <property type="match status" value="1"/>
</dbReference>
<dbReference type="SMART" id="SM00530">
    <property type="entry name" value="HTH_XRE"/>
    <property type="match status" value="1"/>
</dbReference>
<feature type="non-terminal residue" evidence="2">
    <location>
        <position position="239"/>
    </location>
</feature>
<reference evidence="2" key="1">
    <citation type="submission" date="2020-02" db="EMBL/GenBank/DDBJ databases">
        <authorList>
            <person name="Meier V. D."/>
        </authorList>
    </citation>
    <scope>NUCLEOTIDE SEQUENCE</scope>
    <source>
        <strain evidence="2">AVDCRST_MAG13</strain>
    </source>
</reference>
<sequence>MAAPTSAPPSRVGTLLRLWRRRRRLSQLDLALEAGISARHLSFVETGRSRPSAQMVLHLAEQLEVPLRERNALLLAAGHAPVFGQRGIDEPEMGPVRDALDAVLRGHEPYPAVVVDRHWGMVAGNRAVALLTEGVDPALLEPPVNVLRLSLHPAGMAPRIANLAEWRAHLLERLGRQAVTSGDPALAALHAELAALPGGGPAPAHDPDVAEIATPLRLRAPDGGELAFLSTITTFGTAT</sequence>
<gene>
    <name evidence="2" type="ORF">AVDCRST_MAG13-166</name>
</gene>
<dbReference type="InterPro" id="IPR001387">
    <property type="entry name" value="Cro/C1-type_HTH"/>
</dbReference>
<feature type="domain" description="HTH cro/C1-type" evidence="1">
    <location>
        <begin position="16"/>
        <end position="70"/>
    </location>
</feature>
<dbReference type="Gene3D" id="3.30.450.180">
    <property type="match status" value="1"/>
</dbReference>
<dbReference type="EMBL" id="CADCVO010000027">
    <property type="protein sequence ID" value="CAA9467490.1"/>
    <property type="molecule type" value="Genomic_DNA"/>
</dbReference>
<dbReference type="AlphaFoldDB" id="A0A6J4R913"/>
<dbReference type="Gene3D" id="1.10.260.40">
    <property type="entry name" value="lambda repressor-like DNA-binding domains"/>
    <property type="match status" value="1"/>
</dbReference>
<dbReference type="PANTHER" id="PTHR35010:SF4">
    <property type="entry name" value="BLL5781 PROTEIN"/>
    <property type="match status" value="1"/>
</dbReference>
<organism evidence="2">
    <name type="scientific">uncultured Solirubrobacteraceae bacterium</name>
    <dbReference type="NCBI Taxonomy" id="1162706"/>
    <lineage>
        <taxon>Bacteria</taxon>
        <taxon>Bacillati</taxon>
        <taxon>Actinomycetota</taxon>
        <taxon>Thermoleophilia</taxon>
        <taxon>Solirubrobacterales</taxon>
        <taxon>Solirubrobacteraceae</taxon>
        <taxon>environmental samples</taxon>
    </lineage>
</organism>
<proteinExistence type="predicted"/>
<dbReference type="PANTHER" id="PTHR35010">
    <property type="entry name" value="BLL4672 PROTEIN-RELATED"/>
    <property type="match status" value="1"/>
</dbReference>
<protein>
    <submittedName>
        <fullName evidence="2">Transcriptional regulator, XRE family</fullName>
    </submittedName>
</protein>
<evidence type="ECO:0000259" key="1">
    <source>
        <dbReference type="PROSITE" id="PS50943"/>
    </source>
</evidence>